<protein>
    <recommendedName>
        <fullName evidence="2">Transposase Helix-turn-helix domain-containing protein</fullName>
    </recommendedName>
</protein>
<dbReference type="EMBL" id="KB201977">
    <property type="protein sequence ID" value="ESO93017.1"/>
    <property type="molecule type" value="Genomic_DNA"/>
</dbReference>
<dbReference type="KEGG" id="lgi:LOTGIDRAFT_119836"/>
<dbReference type="AlphaFoldDB" id="V4A8G0"/>
<proteinExistence type="predicted"/>
<dbReference type="PANTHER" id="PTHR23080">
    <property type="entry name" value="THAP DOMAIN PROTEIN"/>
    <property type="match status" value="1"/>
</dbReference>
<keyword evidence="1" id="KW-0732">Signal</keyword>
<name>V4A8G0_LOTGI</name>
<sequence>IDEFFVVLMLIRLGLPLEDLAYRFCISTTCGDIFNRWIDYLDNQLSVLVMWPSRDVIDCNMPEIFKNKFPTTRVIIDATEIRTETPSSLKLKSLMYSDYKSHDLEIFN</sequence>
<organism evidence="3 4">
    <name type="scientific">Lottia gigantea</name>
    <name type="common">Giant owl limpet</name>
    <dbReference type="NCBI Taxonomy" id="225164"/>
    <lineage>
        <taxon>Eukaryota</taxon>
        <taxon>Metazoa</taxon>
        <taxon>Spiralia</taxon>
        <taxon>Lophotrochozoa</taxon>
        <taxon>Mollusca</taxon>
        <taxon>Gastropoda</taxon>
        <taxon>Patellogastropoda</taxon>
        <taxon>Lottioidea</taxon>
        <taxon>Lottiidae</taxon>
        <taxon>Lottia</taxon>
    </lineage>
</organism>
<dbReference type="InterPro" id="IPR027805">
    <property type="entry name" value="Transposase_HTH_dom"/>
</dbReference>
<reference evidence="3 4" key="1">
    <citation type="journal article" date="2013" name="Nature">
        <title>Insights into bilaterian evolution from three spiralian genomes.</title>
        <authorList>
            <person name="Simakov O."/>
            <person name="Marletaz F."/>
            <person name="Cho S.J."/>
            <person name="Edsinger-Gonzales E."/>
            <person name="Havlak P."/>
            <person name="Hellsten U."/>
            <person name="Kuo D.H."/>
            <person name="Larsson T."/>
            <person name="Lv J."/>
            <person name="Arendt D."/>
            <person name="Savage R."/>
            <person name="Osoegawa K."/>
            <person name="de Jong P."/>
            <person name="Grimwood J."/>
            <person name="Chapman J.A."/>
            <person name="Shapiro H."/>
            <person name="Aerts A."/>
            <person name="Otillar R.P."/>
            <person name="Terry A.Y."/>
            <person name="Boore J.L."/>
            <person name="Grigoriev I.V."/>
            <person name="Lindberg D.R."/>
            <person name="Seaver E.C."/>
            <person name="Weisblat D.A."/>
            <person name="Putnam N.H."/>
            <person name="Rokhsar D.S."/>
        </authorList>
    </citation>
    <scope>NUCLEOTIDE SEQUENCE [LARGE SCALE GENOMIC DNA]</scope>
</reference>
<evidence type="ECO:0000256" key="1">
    <source>
        <dbReference type="SAM" id="SignalP"/>
    </source>
</evidence>
<evidence type="ECO:0000313" key="4">
    <source>
        <dbReference type="Proteomes" id="UP000030746"/>
    </source>
</evidence>
<dbReference type="OrthoDB" id="6050095at2759"/>
<dbReference type="Proteomes" id="UP000030746">
    <property type="component" value="Unassembled WGS sequence"/>
</dbReference>
<dbReference type="STRING" id="225164.V4A8G0"/>
<dbReference type="PANTHER" id="PTHR23080:SF141">
    <property type="entry name" value="TRANSPOSASE HELIX-TURN-HELIX DOMAIN-CONTAINING PROTEIN"/>
    <property type="match status" value="1"/>
</dbReference>
<dbReference type="CTD" id="20231785"/>
<dbReference type="RefSeq" id="XP_009056227.1">
    <property type="nucleotide sequence ID" value="XM_009057979.1"/>
</dbReference>
<gene>
    <name evidence="3" type="ORF">LOTGIDRAFT_119836</name>
</gene>
<accession>V4A8G0</accession>
<evidence type="ECO:0000259" key="2">
    <source>
        <dbReference type="Pfam" id="PF13613"/>
    </source>
</evidence>
<dbReference type="Pfam" id="PF13613">
    <property type="entry name" value="HTH_Tnp_4"/>
    <property type="match status" value="1"/>
</dbReference>
<dbReference type="GeneID" id="20231785"/>
<feature type="domain" description="Transposase Helix-turn-helix" evidence="2">
    <location>
        <begin position="2"/>
        <end position="45"/>
    </location>
</feature>
<dbReference type="HOGENOM" id="CLU_2203559_0_0_1"/>
<evidence type="ECO:0000313" key="3">
    <source>
        <dbReference type="EMBL" id="ESO93017.1"/>
    </source>
</evidence>
<keyword evidence="4" id="KW-1185">Reference proteome</keyword>
<dbReference type="OMA" id="RIFNEWM"/>
<feature type="non-terminal residue" evidence="3">
    <location>
        <position position="1"/>
    </location>
</feature>
<feature type="chain" id="PRO_5004718441" description="Transposase Helix-turn-helix domain-containing protein" evidence="1">
    <location>
        <begin position="17"/>
        <end position="108"/>
    </location>
</feature>
<feature type="signal peptide" evidence="1">
    <location>
        <begin position="1"/>
        <end position="16"/>
    </location>
</feature>